<sequence>MAKVPYINSLPNELLEKIFKFGGQIPMPMDEQYPLRPLFSKLPLSTLYPTSLTQVCIRWRSIVLQSPALWSHLHLSRTLESHRRLRSSLGRSLEWVPIYISRSGGLPLHITLDTTRLPPAEALRLVTPYSTQWRTFTLLVSHVGSLPPILPLLVTPRVPSLQTIAIASDIYREGIVSYDPLIPFFTTSTPQLSTIHLNGVYIAWNELPLANLLNLELHLTSRWPNFALLSEMFRASPMLRRLVIQDDIATLLRHVNQPSSKPTIELPNLKHLEVQVHRVRDERADVAGLIGIFDFPSLETLIIRNIWQEEWSAITYRYQLPEDPLDFTSPSSSNVWRRNRRSLMHPHAKSFPFLTSLNVVFATSPKKVGAASRRYSRIA</sequence>
<dbReference type="Pfam" id="PF12937">
    <property type="entry name" value="F-box-like"/>
    <property type="match status" value="1"/>
</dbReference>
<dbReference type="InterPro" id="IPR001810">
    <property type="entry name" value="F-box_dom"/>
</dbReference>
<dbReference type="Gene3D" id="1.20.1280.50">
    <property type="match status" value="1"/>
</dbReference>
<accession>A0A8H8CF30</accession>
<gene>
    <name evidence="2" type="ORF">JR316_012490</name>
</gene>
<dbReference type="InterPro" id="IPR036047">
    <property type="entry name" value="F-box-like_dom_sf"/>
</dbReference>
<evidence type="ECO:0000313" key="2">
    <source>
        <dbReference type="EMBL" id="KAG5162605.1"/>
    </source>
</evidence>
<feature type="domain" description="F-box" evidence="1">
    <location>
        <begin position="7"/>
        <end position="75"/>
    </location>
</feature>
<protein>
    <recommendedName>
        <fullName evidence="1">F-box domain-containing protein</fullName>
    </recommendedName>
</protein>
<comment type="caution">
    <text evidence="2">The sequence shown here is derived from an EMBL/GenBank/DDBJ whole genome shotgun (WGS) entry which is preliminary data.</text>
</comment>
<name>A0A8H8CF30_PSICU</name>
<organism evidence="2">
    <name type="scientific">Psilocybe cubensis</name>
    <name type="common">Psychedelic mushroom</name>
    <name type="synonym">Stropharia cubensis</name>
    <dbReference type="NCBI Taxonomy" id="181762"/>
    <lineage>
        <taxon>Eukaryota</taxon>
        <taxon>Fungi</taxon>
        <taxon>Dikarya</taxon>
        <taxon>Basidiomycota</taxon>
        <taxon>Agaricomycotina</taxon>
        <taxon>Agaricomycetes</taxon>
        <taxon>Agaricomycetidae</taxon>
        <taxon>Agaricales</taxon>
        <taxon>Agaricineae</taxon>
        <taxon>Strophariaceae</taxon>
        <taxon>Psilocybe</taxon>
    </lineage>
</organism>
<dbReference type="AlphaFoldDB" id="A0A8H8CF30"/>
<reference evidence="2" key="1">
    <citation type="submission" date="2021-02" db="EMBL/GenBank/DDBJ databases">
        <title>Psilocybe cubensis genome.</title>
        <authorList>
            <person name="Mckernan K.J."/>
            <person name="Crawford S."/>
            <person name="Trippe A."/>
            <person name="Kane L.T."/>
            <person name="Mclaughlin S."/>
        </authorList>
    </citation>
    <scope>NUCLEOTIDE SEQUENCE [LARGE SCALE GENOMIC DNA]</scope>
    <source>
        <strain evidence="2">MGC-MH-2018</strain>
    </source>
</reference>
<proteinExistence type="predicted"/>
<dbReference type="EMBL" id="JAFIQS010000018">
    <property type="protein sequence ID" value="KAG5162605.1"/>
    <property type="molecule type" value="Genomic_DNA"/>
</dbReference>
<dbReference type="SUPFAM" id="SSF81383">
    <property type="entry name" value="F-box domain"/>
    <property type="match status" value="1"/>
</dbReference>
<evidence type="ECO:0000259" key="1">
    <source>
        <dbReference type="Pfam" id="PF12937"/>
    </source>
</evidence>